<dbReference type="InterPro" id="IPR011040">
    <property type="entry name" value="Sialidase"/>
</dbReference>
<dbReference type="InterPro" id="IPR036278">
    <property type="entry name" value="Sialidase_sf"/>
</dbReference>
<protein>
    <recommendedName>
        <fullName evidence="2">Sialidase domain-containing protein</fullName>
    </recommendedName>
</protein>
<name>A3XIS7_LEEBM</name>
<dbReference type="PANTHER" id="PTHR38792:SF3">
    <property type="entry name" value="BNR_ASP-BOX REPEAT DOMAIN PROTEIN (AFU_ORTHOLOGUE AFUA_7G06430)-RELATED"/>
    <property type="match status" value="1"/>
</dbReference>
<dbReference type="SUPFAM" id="SSF49344">
    <property type="entry name" value="CBD9-like"/>
    <property type="match status" value="1"/>
</dbReference>
<organism evidence="3 4">
    <name type="scientific">Leeuwenhoekiella blandensis (strain CECT 7118 / CCUG 51940 / KCTC 22103 / MED217)</name>
    <name type="common">Flavobacterium sp. (strain MED217)</name>
    <dbReference type="NCBI Taxonomy" id="398720"/>
    <lineage>
        <taxon>Bacteria</taxon>
        <taxon>Pseudomonadati</taxon>
        <taxon>Bacteroidota</taxon>
        <taxon>Flavobacteriia</taxon>
        <taxon>Flavobacteriales</taxon>
        <taxon>Flavobacteriaceae</taxon>
        <taxon>Leeuwenhoekiella</taxon>
    </lineage>
</organism>
<dbReference type="Gene3D" id="2.120.10.10">
    <property type="match status" value="1"/>
</dbReference>
<feature type="signal peptide" evidence="1">
    <location>
        <begin position="1"/>
        <end position="28"/>
    </location>
</feature>
<dbReference type="Gene3D" id="2.60.40.1190">
    <property type="match status" value="1"/>
</dbReference>
<sequence>MNDGFYFMKKSLLITICLLFGFCNTQCAADQLSDSEQIDQHSDSESEISTQEPVTGIRIAWDASTKTQISELGDVGYNGYARVIQLTDGALVVTYESHGKILVKRSTDLGQTWSSLIVVADYKNGVSNTTPDLIELKNGTILLAYNPRPGNTASVDEHFSIKVIQSSDGGRSWHNDQTVYTADTLFENGAWEPTFLQLPSGEIQLYFSNENIYRNSNEQNISILRSTDNGLSWTLTPEITSFRSGHRDGMPAPIYLKDTEEIVYAIEDNGDNNQFKPYIIRNTLTQNWSTFVSASSPNRSYALQDALEKDEYAGAPDLVQLANGEVLLSYQGTENRAGTDLNNAEMRVAIGNKIAQNFNRTTSPFVIPENKSALWNSITVLEDGTVLALTTTNAFSSANNSEVWMIKGYVIPQLRAERATINIDGAQTEDIWEHNFPLFVGHMGDTQLRGTVSADSNNLYILTRTTNNQGASTIATQNNANGTILYLDPQAQNKLRPDAGIFKIQISVKGEVAIYEGAAGNWDQIEAPQLQVAVAENEGVIQEIAIPWEVLHHRFQVDTELGFSIALIERGEANYTEMLSTTNGDEPYTWLRLKI</sequence>
<dbReference type="EMBL" id="AANC01000002">
    <property type="protein sequence ID" value="EAQ50550.1"/>
    <property type="molecule type" value="Genomic_DNA"/>
</dbReference>
<evidence type="ECO:0000259" key="2">
    <source>
        <dbReference type="Pfam" id="PF13088"/>
    </source>
</evidence>
<dbReference type="AlphaFoldDB" id="A3XIS7"/>
<feature type="domain" description="Sialidase" evidence="2">
    <location>
        <begin position="95"/>
        <end position="360"/>
    </location>
</feature>
<keyword evidence="1" id="KW-0732">Signal</keyword>
<dbReference type="PANTHER" id="PTHR38792">
    <property type="entry name" value="BNR/ASP-BOX REPEAT DOMAIN PROTEIN (AFU_ORTHOLOGUE AFUA_7G06430)-RELATED"/>
    <property type="match status" value="1"/>
</dbReference>
<dbReference type="SUPFAM" id="SSF50939">
    <property type="entry name" value="Sialidases"/>
    <property type="match status" value="1"/>
</dbReference>
<evidence type="ECO:0000256" key="1">
    <source>
        <dbReference type="SAM" id="SignalP"/>
    </source>
</evidence>
<dbReference type="HOGENOM" id="CLU_458418_0_0_10"/>
<evidence type="ECO:0000313" key="3">
    <source>
        <dbReference type="EMBL" id="EAQ50550.1"/>
    </source>
</evidence>
<dbReference type="STRING" id="398720.MED217_05942"/>
<gene>
    <name evidence="3" type="ORF">MED217_05942</name>
</gene>
<evidence type="ECO:0000313" key="4">
    <source>
        <dbReference type="Proteomes" id="UP000001601"/>
    </source>
</evidence>
<proteinExistence type="predicted"/>
<dbReference type="CDD" id="cd15482">
    <property type="entry name" value="Sialidase_non-viral"/>
    <property type="match status" value="1"/>
</dbReference>
<feature type="chain" id="PRO_5002662423" description="Sialidase domain-containing protein" evidence="1">
    <location>
        <begin position="29"/>
        <end position="595"/>
    </location>
</feature>
<keyword evidence="4" id="KW-1185">Reference proteome</keyword>
<dbReference type="eggNOG" id="COG4409">
    <property type="taxonomic scope" value="Bacteria"/>
</dbReference>
<accession>A3XIS7</accession>
<dbReference type="Proteomes" id="UP000001601">
    <property type="component" value="Unassembled WGS sequence"/>
</dbReference>
<dbReference type="CDD" id="cd00241">
    <property type="entry name" value="DOMON_like"/>
    <property type="match status" value="1"/>
</dbReference>
<dbReference type="Pfam" id="PF13088">
    <property type="entry name" value="BNR_2"/>
    <property type="match status" value="1"/>
</dbReference>
<comment type="caution">
    <text evidence="3">The sequence shown here is derived from an EMBL/GenBank/DDBJ whole genome shotgun (WGS) entry which is preliminary data.</text>
</comment>
<reference evidence="3 4" key="1">
    <citation type="journal article" date="2007" name="Nature">
        <title>Light stimulates growth of proteorhodopsin-containing marine Flavobacteria.</title>
        <authorList>
            <person name="Gomez-Consarnau L."/>
            <person name="Gonzalez J.M."/>
            <person name="Coll-Llado M."/>
            <person name="Gourdon P."/>
            <person name="Pascher T."/>
            <person name="Neutze R."/>
            <person name="Pedros-Alio C."/>
            <person name="Pinhassi J."/>
        </authorList>
    </citation>
    <scope>NUCLEOTIDE SEQUENCE [LARGE SCALE GENOMIC DNA]</scope>
    <source>
        <strain evidence="3 4">MED217</strain>
    </source>
</reference>